<sequence>MVRDHARAARLGPVRPETGKEQEGKAGPWRVRSGEAYGREKKAGSPRKTRRGRYPRSLPQPSLPELR</sequence>
<keyword evidence="3" id="KW-1185">Reference proteome</keyword>
<feature type="compositionally biased region" description="Basic residues" evidence="1">
    <location>
        <begin position="44"/>
        <end position="54"/>
    </location>
</feature>
<evidence type="ECO:0000256" key="1">
    <source>
        <dbReference type="SAM" id="MobiDB-lite"/>
    </source>
</evidence>
<evidence type="ECO:0000313" key="2">
    <source>
        <dbReference type="EMBL" id="ELK00581.1"/>
    </source>
</evidence>
<reference evidence="3" key="1">
    <citation type="journal article" date="2013" name="Science">
        <title>Comparative analysis of bat genomes provides insight into the evolution of flight and immunity.</title>
        <authorList>
            <person name="Zhang G."/>
            <person name="Cowled C."/>
            <person name="Shi Z."/>
            <person name="Huang Z."/>
            <person name="Bishop-Lilly K.A."/>
            <person name="Fang X."/>
            <person name="Wynne J.W."/>
            <person name="Xiong Z."/>
            <person name="Baker M.L."/>
            <person name="Zhao W."/>
            <person name="Tachedjian M."/>
            <person name="Zhu Y."/>
            <person name="Zhou P."/>
            <person name="Jiang X."/>
            <person name="Ng J."/>
            <person name="Yang L."/>
            <person name="Wu L."/>
            <person name="Xiao J."/>
            <person name="Feng Y."/>
            <person name="Chen Y."/>
            <person name="Sun X."/>
            <person name="Zhang Y."/>
            <person name="Marsh G.A."/>
            <person name="Crameri G."/>
            <person name="Broder C.C."/>
            <person name="Frey K.G."/>
            <person name="Wang L.F."/>
            <person name="Wang J."/>
        </authorList>
    </citation>
    <scope>NUCLEOTIDE SEQUENCE [LARGE SCALE GENOMIC DNA]</scope>
</reference>
<organism evidence="2 3">
    <name type="scientific">Pteropus alecto</name>
    <name type="common">Black flying fox</name>
    <dbReference type="NCBI Taxonomy" id="9402"/>
    <lineage>
        <taxon>Eukaryota</taxon>
        <taxon>Metazoa</taxon>
        <taxon>Chordata</taxon>
        <taxon>Craniata</taxon>
        <taxon>Vertebrata</taxon>
        <taxon>Euteleostomi</taxon>
        <taxon>Mammalia</taxon>
        <taxon>Eutheria</taxon>
        <taxon>Laurasiatheria</taxon>
        <taxon>Chiroptera</taxon>
        <taxon>Yinpterochiroptera</taxon>
        <taxon>Pteropodoidea</taxon>
        <taxon>Pteropodidae</taxon>
        <taxon>Pteropodinae</taxon>
        <taxon>Pteropus</taxon>
    </lineage>
</organism>
<name>L5JP99_PTEAL</name>
<accession>L5JP99</accession>
<feature type="region of interest" description="Disordered" evidence="1">
    <location>
        <begin position="1"/>
        <end position="67"/>
    </location>
</feature>
<dbReference type="AlphaFoldDB" id="L5JP99"/>
<dbReference type="EMBL" id="KB031157">
    <property type="protein sequence ID" value="ELK00581.1"/>
    <property type="molecule type" value="Genomic_DNA"/>
</dbReference>
<dbReference type="Proteomes" id="UP000010552">
    <property type="component" value="Unassembled WGS sequence"/>
</dbReference>
<protein>
    <submittedName>
        <fullName evidence="2">Uncharacterized protein</fullName>
    </submittedName>
</protein>
<proteinExistence type="predicted"/>
<evidence type="ECO:0000313" key="3">
    <source>
        <dbReference type="Proteomes" id="UP000010552"/>
    </source>
</evidence>
<dbReference type="InParanoid" id="L5JP99"/>
<gene>
    <name evidence="2" type="ORF">PAL_GLEAN10016388</name>
</gene>